<dbReference type="Pfam" id="PF13173">
    <property type="entry name" value="AAA_14"/>
    <property type="match status" value="1"/>
</dbReference>
<organism evidence="3 4">
    <name type="scientific">Victivallis vadensis</name>
    <dbReference type="NCBI Taxonomy" id="172901"/>
    <lineage>
        <taxon>Bacteria</taxon>
        <taxon>Pseudomonadati</taxon>
        <taxon>Lentisphaerota</taxon>
        <taxon>Lentisphaeria</taxon>
        <taxon>Victivallales</taxon>
        <taxon>Victivallaceae</taxon>
        <taxon>Victivallis</taxon>
    </lineage>
</organism>
<evidence type="ECO:0000259" key="1">
    <source>
        <dbReference type="Pfam" id="PF13173"/>
    </source>
</evidence>
<dbReference type="Pfam" id="PF13635">
    <property type="entry name" value="DUF4143"/>
    <property type="match status" value="1"/>
</dbReference>
<evidence type="ECO:0000259" key="2">
    <source>
        <dbReference type="Pfam" id="PF13635"/>
    </source>
</evidence>
<feature type="domain" description="AAA" evidence="1">
    <location>
        <begin position="18"/>
        <end position="133"/>
    </location>
</feature>
<keyword evidence="3" id="KW-0547">Nucleotide-binding</keyword>
<sequence>MIQREIQQQLLKLAAMYPVVTITGPRQSGKTTLAKMTFPQYRYVSLENFDIRQMAEADPRGFLKSYAPPVIFDEIQRVPKLLSFIQTAVDEDKSYGQYILTGSHQPALGAGVSQSLAGRTGILQLLPLSISEMTASGITLERDQYLYSGFMPRLYDTTLDPKNLYRDYFSTYVEKDVRQMLNIKDLSQFETFVKLLAGRVGQLVNMASLAGDVGVSSQTLAQWLSVLEASFIVFQLPGYYENFGKRLIKSKKLYFTEVGLATWLLGINSPEQVARDPLFGGLFENMVVIEALKQRFNTGETAELYFIRDSQGLEADLLFRKNNQTLIPVEIKGGMTWNKDFCKNLLKFRKLSEKFQPGFVIYSGDLTPEIDGIRFLNFKDTGTAVK</sequence>
<dbReference type="InterPro" id="IPR041682">
    <property type="entry name" value="AAA_14"/>
</dbReference>
<accession>A0A848AX67</accession>
<comment type="caution">
    <text evidence="3">The sequence shown here is derived from an EMBL/GenBank/DDBJ whole genome shotgun (WGS) entry which is preliminary data.</text>
</comment>
<reference evidence="3 4" key="1">
    <citation type="submission" date="2020-04" db="EMBL/GenBank/DDBJ databases">
        <authorList>
            <person name="Hitch T.C.A."/>
            <person name="Wylensek D."/>
            <person name="Clavel T."/>
        </authorList>
    </citation>
    <scope>NUCLEOTIDE SEQUENCE [LARGE SCALE GENOMIC DNA]</scope>
    <source>
        <strain evidence="3 4">COR2-253-APC-1A</strain>
    </source>
</reference>
<dbReference type="InterPro" id="IPR025420">
    <property type="entry name" value="DUF4143"/>
</dbReference>
<evidence type="ECO:0000313" key="4">
    <source>
        <dbReference type="Proteomes" id="UP000576225"/>
    </source>
</evidence>
<dbReference type="EMBL" id="JABAEW010000002">
    <property type="protein sequence ID" value="NMD85306.1"/>
    <property type="molecule type" value="Genomic_DNA"/>
</dbReference>
<dbReference type="SUPFAM" id="SSF52540">
    <property type="entry name" value="P-loop containing nucleoside triphosphate hydrolases"/>
    <property type="match status" value="1"/>
</dbReference>
<dbReference type="GO" id="GO:0005524">
    <property type="term" value="F:ATP binding"/>
    <property type="evidence" value="ECO:0007669"/>
    <property type="project" value="UniProtKB-KW"/>
</dbReference>
<dbReference type="PANTHER" id="PTHR43566">
    <property type="entry name" value="CONSERVED PROTEIN"/>
    <property type="match status" value="1"/>
</dbReference>
<dbReference type="InterPro" id="IPR027417">
    <property type="entry name" value="P-loop_NTPase"/>
</dbReference>
<proteinExistence type="predicted"/>
<dbReference type="AlphaFoldDB" id="A0A848AX67"/>
<evidence type="ECO:0000313" key="3">
    <source>
        <dbReference type="EMBL" id="NMD85306.1"/>
    </source>
</evidence>
<protein>
    <submittedName>
        <fullName evidence="3">ATP-binding protein</fullName>
    </submittedName>
</protein>
<dbReference type="Proteomes" id="UP000576225">
    <property type="component" value="Unassembled WGS sequence"/>
</dbReference>
<name>A0A848AX67_9BACT</name>
<dbReference type="RefSeq" id="WP_168961362.1">
    <property type="nucleotide sequence ID" value="NZ_CALXNT010000016.1"/>
</dbReference>
<dbReference type="PANTHER" id="PTHR43566:SF2">
    <property type="entry name" value="DUF4143 DOMAIN-CONTAINING PROTEIN"/>
    <property type="match status" value="1"/>
</dbReference>
<gene>
    <name evidence="3" type="ORF">HF882_01775</name>
</gene>
<feature type="domain" description="DUF4143" evidence="2">
    <location>
        <begin position="174"/>
        <end position="332"/>
    </location>
</feature>
<keyword evidence="3" id="KW-0067">ATP-binding</keyword>